<dbReference type="EC" id="5.1.3.14" evidence="3"/>
<protein>
    <recommendedName>
        <fullName evidence="3">UDP-N-acetylglucosamine 2-epimerase (non-hydrolyzing)</fullName>
        <ecNumber evidence="3">5.1.3.14</ecNumber>
    </recommendedName>
    <alternativeName>
        <fullName evidence="4">UDP-GlcNAc-2-epimerase</fullName>
    </alternativeName>
</protein>
<dbReference type="EMBL" id="FNZU01000015">
    <property type="protein sequence ID" value="SEL24329.1"/>
    <property type="molecule type" value="Genomic_DNA"/>
</dbReference>
<sequence>MNKRKIAIVFGTRPEAIKMAPVINELKKHQNIFETIVIVTAQHREMLDQVLEVFDVIPDYDLNIMKKNQSLSNITTEVLKGIESIYIEEQPDMVLVHGDTTTSFSAALAAYYLQIPIGHVEAGLRTYDKYFPFPEEANRQLIDNLSDLFFVPTEATKQNLLNESKNESRIIVTGNTAIDAILYTKEVERSHQVLDLMDSMPKQKWILLTMHRRENYGKPMSNVFEAVRDLIDSYEDVEIIMPVHLSPIVQSVAKEVLGNHSRIHLVAPLEVDVFHHVIARSHIVLTDSGGLQEEAPALDIPVLVLRDKTERPEGLEAGTLKIVGTEKENVVKHVKLLIEDSGKYNQMAAAENPYGDGKASYKIIKEIEDYFSE</sequence>
<dbReference type="InterPro" id="IPR029767">
    <property type="entry name" value="WecB-like"/>
</dbReference>
<dbReference type="STRING" id="426702.SAMN04488099_11527"/>
<dbReference type="NCBIfam" id="TIGR00236">
    <property type="entry name" value="wecB"/>
    <property type="match status" value="1"/>
</dbReference>
<evidence type="ECO:0000256" key="2">
    <source>
        <dbReference type="ARBA" id="ARBA00038209"/>
    </source>
</evidence>
<dbReference type="PANTHER" id="PTHR43174">
    <property type="entry name" value="UDP-N-ACETYLGLUCOSAMINE 2-EPIMERASE"/>
    <property type="match status" value="1"/>
</dbReference>
<evidence type="ECO:0000256" key="1">
    <source>
        <dbReference type="ARBA" id="ARBA00023235"/>
    </source>
</evidence>
<evidence type="ECO:0000256" key="3">
    <source>
        <dbReference type="ARBA" id="ARBA00038858"/>
    </source>
</evidence>
<dbReference type="FunFam" id="3.40.50.2000:FF:000043">
    <property type="entry name" value="UDP-N-acetylglucosamine 2-epimerase"/>
    <property type="match status" value="1"/>
</dbReference>
<evidence type="ECO:0000256" key="5">
    <source>
        <dbReference type="RuleBase" id="RU003513"/>
    </source>
</evidence>
<gene>
    <name evidence="7" type="ORF">SAMN04488099_11527</name>
</gene>
<evidence type="ECO:0000313" key="7">
    <source>
        <dbReference type="EMBL" id="SEL24329.1"/>
    </source>
</evidence>
<dbReference type="OrthoDB" id="9803238at2"/>
<comment type="similarity">
    <text evidence="2 5">Belongs to the UDP-N-acetylglucosamine 2-epimerase family.</text>
</comment>
<dbReference type="Proteomes" id="UP000199081">
    <property type="component" value="Unassembled WGS sequence"/>
</dbReference>
<dbReference type="Pfam" id="PF02350">
    <property type="entry name" value="Epimerase_2"/>
    <property type="match status" value="1"/>
</dbReference>
<organism evidence="7 8">
    <name type="scientific">Alkalibacterium pelagium</name>
    <dbReference type="NCBI Taxonomy" id="426702"/>
    <lineage>
        <taxon>Bacteria</taxon>
        <taxon>Bacillati</taxon>
        <taxon>Bacillota</taxon>
        <taxon>Bacilli</taxon>
        <taxon>Lactobacillales</taxon>
        <taxon>Carnobacteriaceae</taxon>
        <taxon>Alkalibacterium</taxon>
    </lineage>
</organism>
<dbReference type="AlphaFoldDB" id="A0A1H7NLW9"/>
<dbReference type="RefSeq" id="WP_091482579.1">
    <property type="nucleotide sequence ID" value="NZ_BJYC01000018.1"/>
</dbReference>
<dbReference type="SUPFAM" id="SSF53756">
    <property type="entry name" value="UDP-Glycosyltransferase/glycogen phosphorylase"/>
    <property type="match status" value="1"/>
</dbReference>
<keyword evidence="8" id="KW-1185">Reference proteome</keyword>
<dbReference type="Gene3D" id="3.40.50.2000">
    <property type="entry name" value="Glycogen Phosphorylase B"/>
    <property type="match status" value="2"/>
</dbReference>
<name>A0A1H7NLW9_9LACT</name>
<evidence type="ECO:0000259" key="6">
    <source>
        <dbReference type="Pfam" id="PF02350"/>
    </source>
</evidence>
<evidence type="ECO:0000256" key="4">
    <source>
        <dbReference type="ARBA" id="ARBA00079400"/>
    </source>
</evidence>
<dbReference type="InterPro" id="IPR003331">
    <property type="entry name" value="UDP_GlcNAc_Epimerase_2_dom"/>
</dbReference>
<proteinExistence type="inferred from homology"/>
<dbReference type="GO" id="GO:0008761">
    <property type="term" value="F:UDP-N-acetylglucosamine 2-epimerase activity"/>
    <property type="evidence" value="ECO:0007669"/>
    <property type="project" value="UniProtKB-EC"/>
</dbReference>
<reference evidence="8" key="1">
    <citation type="submission" date="2016-10" db="EMBL/GenBank/DDBJ databases">
        <authorList>
            <person name="Varghese N."/>
            <person name="Submissions S."/>
        </authorList>
    </citation>
    <scope>NUCLEOTIDE SEQUENCE [LARGE SCALE GENOMIC DNA]</scope>
    <source>
        <strain evidence="8">DSM 19183</strain>
    </source>
</reference>
<feature type="domain" description="UDP-N-acetylglucosamine 2-epimerase" evidence="6">
    <location>
        <begin position="29"/>
        <end position="367"/>
    </location>
</feature>
<dbReference type="CDD" id="cd03786">
    <property type="entry name" value="GTB_UDP-GlcNAc_2-Epimerase"/>
    <property type="match status" value="1"/>
</dbReference>
<accession>A0A1H7NLW9</accession>
<dbReference type="PANTHER" id="PTHR43174:SF2">
    <property type="entry name" value="UDP-N-ACETYLGLUCOSAMINE 2-EPIMERASE"/>
    <property type="match status" value="1"/>
</dbReference>
<keyword evidence="1 5" id="KW-0413">Isomerase</keyword>
<evidence type="ECO:0000313" key="8">
    <source>
        <dbReference type="Proteomes" id="UP000199081"/>
    </source>
</evidence>